<dbReference type="Pfam" id="PF00168">
    <property type="entry name" value="C2"/>
    <property type="match status" value="1"/>
</dbReference>
<evidence type="ECO:0000313" key="3">
    <source>
        <dbReference type="Ensembl" id="ENSOMEP00000020554.1"/>
    </source>
</evidence>
<evidence type="ECO:0000313" key="4">
    <source>
        <dbReference type="Proteomes" id="UP000261560"/>
    </source>
</evidence>
<protein>
    <submittedName>
        <fullName evidence="3">Tandem C2 domains, nuclear</fullName>
    </submittedName>
</protein>
<reference evidence="3" key="2">
    <citation type="submission" date="2025-09" db="UniProtKB">
        <authorList>
            <consortium name="Ensembl"/>
        </authorList>
    </citation>
    <scope>IDENTIFICATION</scope>
</reference>
<dbReference type="Ensembl" id="ENSOMET00000030031.1">
    <property type="protein sequence ID" value="ENSOMEP00000020554.1"/>
    <property type="gene ID" value="ENSOMEG00000022436.1"/>
</dbReference>
<evidence type="ECO:0000256" key="1">
    <source>
        <dbReference type="SAM" id="MobiDB-lite"/>
    </source>
</evidence>
<feature type="compositionally biased region" description="Basic and acidic residues" evidence="1">
    <location>
        <begin position="38"/>
        <end position="47"/>
    </location>
</feature>
<proteinExistence type="predicted"/>
<feature type="domain" description="C2" evidence="2">
    <location>
        <begin position="271"/>
        <end position="399"/>
    </location>
</feature>
<evidence type="ECO:0000259" key="2">
    <source>
        <dbReference type="PROSITE" id="PS50004"/>
    </source>
</evidence>
<dbReference type="AlphaFoldDB" id="A0A3B3CTW3"/>
<dbReference type="PANTHER" id="PTHR46887">
    <property type="entry name" value="TANDEM C2 DOMAINS NUCLEAR PROTEIN"/>
    <property type="match status" value="1"/>
</dbReference>
<accession>A0A3B3CTW3</accession>
<dbReference type="SUPFAM" id="SSF49562">
    <property type="entry name" value="C2 domain (Calcium/lipid-binding domain, CaLB)"/>
    <property type="match status" value="2"/>
</dbReference>
<name>A0A3B3CTW3_ORYME</name>
<dbReference type="GO" id="GO:0005634">
    <property type="term" value="C:nucleus"/>
    <property type="evidence" value="ECO:0007669"/>
    <property type="project" value="InterPro"/>
</dbReference>
<dbReference type="GeneTree" id="ENSGT00390000009196"/>
<dbReference type="Gene3D" id="2.60.40.150">
    <property type="entry name" value="C2 domain"/>
    <property type="match status" value="2"/>
</dbReference>
<reference evidence="3" key="1">
    <citation type="submission" date="2025-08" db="UniProtKB">
        <authorList>
            <consortium name="Ensembl"/>
        </authorList>
    </citation>
    <scope>IDENTIFICATION</scope>
</reference>
<feature type="region of interest" description="Disordered" evidence="1">
    <location>
        <begin position="28"/>
        <end position="47"/>
    </location>
</feature>
<dbReference type="PANTHER" id="PTHR46887:SF1">
    <property type="entry name" value="TANDEM C2 DOMAINS NUCLEAR PROTEIN"/>
    <property type="match status" value="1"/>
</dbReference>
<dbReference type="InterPro" id="IPR035892">
    <property type="entry name" value="C2_domain_sf"/>
</dbReference>
<dbReference type="Proteomes" id="UP000261560">
    <property type="component" value="Unplaced"/>
</dbReference>
<sequence length="413" mass="45714">PMLMTSHLSCGGARHAASERRLVSRIITMTMPPNKTGGSEDEKRRPVADDYLLSKLPPDGREVPFVVPTYVQPRVKPPSPGARPPHHSTYPWGRSESYETQANRAVGDGEGGRGFSETSLLTLERLKAFSSRLFPPESVALSGDEQQIGKICVRLSYQEDVEQVWITLTQVRLPAAHGAEEPKVAFKGFITVPKPIQFKTCTRGYSPDVSFMQSFVFALRLEQLRSSALVLRLQAHGARKRTVAESVLSLRTLGPQESEHWLVLKAASKSPVCHSELQLSTCFQPVNGRVQLQVLAVQNLPPTSSPLSLRFFVTAEMQQVGGVETKKKKSGAVKALEGQCQWGETFHFLLGSLEQPCSLSVRLYSYSSVRRKRCLGQVLLGFDSPVPEAVDQWKDTMSHPEKVVTAWLRLSAP</sequence>
<feature type="region of interest" description="Disordered" evidence="1">
    <location>
        <begin position="74"/>
        <end position="95"/>
    </location>
</feature>
<keyword evidence="4" id="KW-1185">Reference proteome</keyword>
<dbReference type="InterPro" id="IPR000008">
    <property type="entry name" value="C2_dom"/>
</dbReference>
<organism evidence="3 4">
    <name type="scientific">Oryzias melastigma</name>
    <name type="common">Marine medaka</name>
    <dbReference type="NCBI Taxonomy" id="30732"/>
    <lineage>
        <taxon>Eukaryota</taxon>
        <taxon>Metazoa</taxon>
        <taxon>Chordata</taxon>
        <taxon>Craniata</taxon>
        <taxon>Vertebrata</taxon>
        <taxon>Euteleostomi</taxon>
        <taxon>Actinopterygii</taxon>
        <taxon>Neopterygii</taxon>
        <taxon>Teleostei</taxon>
        <taxon>Neoteleostei</taxon>
        <taxon>Acanthomorphata</taxon>
        <taxon>Ovalentaria</taxon>
        <taxon>Atherinomorphae</taxon>
        <taxon>Beloniformes</taxon>
        <taxon>Adrianichthyidae</taxon>
        <taxon>Oryziinae</taxon>
        <taxon>Oryzias</taxon>
    </lineage>
</organism>
<dbReference type="PROSITE" id="PS50004">
    <property type="entry name" value="C2"/>
    <property type="match status" value="1"/>
</dbReference>
<dbReference type="InterPro" id="IPR030542">
    <property type="entry name" value="Tac2-N"/>
</dbReference>